<dbReference type="EMBL" id="ABLK01000071">
    <property type="protein sequence ID" value="EDT41545.1"/>
    <property type="molecule type" value="Genomic_DNA"/>
</dbReference>
<reference evidence="1 2" key="1">
    <citation type="submission" date="2008-03" db="EMBL/GenBank/DDBJ databases">
        <title>Sequencing of the draft genome and assembly of Burkholderia ambifaria MEX-5.</title>
        <authorList>
            <consortium name="US DOE Joint Genome Institute (JGI-PGF)"/>
            <person name="Copeland A."/>
            <person name="Lucas S."/>
            <person name="Lapidus A."/>
            <person name="Glavina del Rio T."/>
            <person name="Dalin E."/>
            <person name="Tice H."/>
            <person name="Bruce D."/>
            <person name="Goodwin L."/>
            <person name="Pitluck S."/>
            <person name="Larimer F."/>
            <person name="Land M.L."/>
            <person name="Hauser L."/>
            <person name="Tiedje J."/>
            <person name="Richardson P."/>
        </authorList>
    </citation>
    <scope>NUCLEOTIDE SEQUENCE [LARGE SCALE GENOMIC DNA]</scope>
    <source>
        <strain evidence="1 2">MEX-5</strain>
    </source>
</reference>
<dbReference type="Proteomes" id="UP000004814">
    <property type="component" value="Unassembled WGS sequence"/>
</dbReference>
<proteinExistence type="predicted"/>
<sequence length="295" mass="32539">MAQESDAGLPFVLDERSLAQRLDALRVYGQKIPLEISSPDTWAQMLFGEIAGKDGADSEIAWALVRERCVDWYNNPERADGTLPPEQAFLLALLGILEAPRVVFNQFPERYRDLYYRDLLGLKPLPALPDGIVVQWLLTDTIKELEIPAGQRLDAGQDSQGRKLIYAVDRPVVVSQARWTDLRWCTPDRVRPGRWRSHVVFDLGAGVAWPIEGVRLGALNDVTAIVSGSKEAGDCDVSGTRVVGSTLLSVAGGEREWLVVFEQPVVGLDAAVTMDNVWQPLREVRDVGGGRGVLV</sequence>
<accession>B1T4E7</accession>
<protein>
    <submittedName>
        <fullName evidence="1">Uncharacterized protein</fullName>
    </submittedName>
</protein>
<dbReference type="RefSeq" id="WP_006758598.1">
    <property type="nucleotide sequence ID" value="NZ_ABLK01000071.1"/>
</dbReference>
<gene>
    <name evidence="1" type="ORF">BamMEX5DRAFT_2663</name>
</gene>
<dbReference type="AlphaFoldDB" id="B1T4E7"/>
<evidence type="ECO:0000313" key="2">
    <source>
        <dbReference type="Proteomes" id="UP000004814"/>
    </source>
</evidence>
<evidence type="ECO:0000313" key="1">
    <source>
        <dbReference type="EMBL" id="EDT41545.1"/>
    </source>
</evidence>
<organism evidence="1 2">
    <name type="scientific">Burkholderia ambifaria MEX-5</name>
    <dbReference type="NCBI Taxonomy" id="396597"/>
    <lineage>
        <taxon>Bacteria</taxon>
        <taxon>Pseudomonadati</taxon>
        <taxon>Pseudomonadota</taxon>
        <taxon>Betaproteobacteria</taxon>
        <taxon>Burkholderiales</taxon>
        <taxon>Burkholderiaceae</taxon>
        <taxon>Burkholderia</taxon>
        <taxon>Burkholderia cepacia complex</taxon>
    </lineage>
</organism>
<comment type="caution">
    <text evidence="1">The sequence shown here is derived from an EMBL/GenBank/DDBJ whole genome shotgun (WGS) entry which is preliminary data.</text>
</comment>
<name>B1T4E7_9BURK</name>
<dbReference type="PATRIC" id="fig|396597.7.peg.5406"/>